<dbReference type="EMBL" id="PDUD01000017">
    <property type="protein sequence ID" value="PHN06867.1"/>
    <property type="molecule type" value="Genomic_DNA"/>
</dbReference>
<dbReference type="SUPFAM" id="SSF51161">
    <property type="entry name" value="Trimeric LpxA-like enzymes"/>
    <property type="match status" value="1"/>
</dbReference>
<evidence type="ECO:0000313" key="6">
    <source>
        <dbReference type="Proteomes" id="UP000223913"/>
    </source>
</evidence>
<accession>A0A2D0NEH3</accession>
<proteinExistence type="inferred from homology"/>
<comment type="similarity">
    <text evidence="1">Belongs to the transferase hexapeptide repeat family.</text>
</comment>
<name>A0A2D0NEH3_FLAN2</name>
<evidence type="ECO:0000256" key="1">
    <source>
        <dbReference type="ARBA" id="ARBA00007274"/>
    </source>
</evidence>
<gene>
    <name evidence="5" type="ORF">CRP01_11085</name>
</gene>
<dbReference type="InterPro" id="IPR051159">
    <property type="entry name" value="Hexapeptide_acetyltransf"/>
</dbReference>
<dbReference type="PANTHER" id="PTHR23416">
    <property type="entry name" value="SIALIC ACID SYNTHASE-RELATED"/>
    <property type="match status" value="1"/>
</dbReference>
<dbReference type="OrthoDB" id="9812571at2"/>
<dbReference type="GO" id="GO:0008374">
    <property type="term" value="F:O-acyltransferase activity"/>
    <property type="evidence" value="ECO:0007669"/>
    <property type="project" value="TreeGrafter"/>
</dbReference>
<evidence type="ECO:0000256" key="4">
    <source>
        <dbReference type="ARBA" id="ARBA00023315"/>
    </source>
</evidence>
<dbReference type="InterPro" id="IPR011004">
    <property type="entry name" value="Trimer_LpxA-like_sf"/>
</dbReference>
<dbReference type="Proteomes" id="UP000223913">
    <property type="component" value="Unassembled WGS sequence"/>
</dbReference>
<keyword evidence="3" id="KW-0677">Repeat</keyword>
<comment type="caution">
    <text evidence="5">The sequence shown here is derived from an EMBL/GenBank/DDBJ whole genome shotgun (WGS) entry which is preliminary data.</text>
</comment>
<dbReference type="InterPro" id="IPR018357">
    <property type="entry name" value="Hexapep_transf_CS"/>
</dbReference>
<dbReference type="PROSITE" id="PS00101">
    <property type="entry name" value="HEXAPEP_TRANSFERASES"/>
    <property type="match status" value="1"/>
</dbReference>
<organism evidence="5 6">
    <name type="scientific">Flavilitoribacter nigricans (strain ATCC 23147 / DSM 23189 / NBRC 102662 / NCIMB 1420 / SS-2)</name>
    <name type="common">Lewinella nigricans</name>
    <dbReference type="NCBI Taxonomy" id="1122177"/>
    <lineage>
        <taxon>Bacteria</taxon>
        <taxon>Pseudomonadati</taxon>
        <taxon>Bacteroidota</taxon>
        <taxon>Saprospiria</taxon>
        <taxon>Saprospirales</taxon>
        <taxon>Lewinellaceae</taxon>
        <taxon>Flavilitoribacter</taxon>
    </lineage>
</organism>
<evidence type="ECO:0000256" key="2">
    <source>
        <dbReference type="ARBA" id="ARBA00022679"/>
    </source>
</evidence>
<keyword evidence="2 5" id="KW-0808">Transferase</keyword>
<sequence length="172" mass="18202">MTDPDYGQIRDAVNLTFGRLARLNTATHVDEVRAILGEIIGTPVEESTTLFPPFHTNVGRHISLGKNVFINHACSFLDLGGIVIEDDVMIGPRVNITSEDHPVEVATRKTLVPAAVVIKKNAWIGAGATILPGVTVGENAVVAAGAVVNRDVPPNTVVGGVPARILKETLTK</sequence>
<evidence type="ECO:0000256" key="3">
    <source>
        <dbReference type="ARBA" id="ARBA00022737"/>
    </source>
</evidence>
<keyword evidence="6" id="KW-1185">Reference proteome</keyword>
<dbReference type="PANTHER" id="PTHR23416:SF23">
    <property type="entry name" value="ACETYLTRANSFERASE C18B11.09C-RELATED"/>
    <property type="match status" value="1"/>
</dbReference>
<dbReference type="Gene3D" id="2.160.10.10">
    <property type="entry name" value="Hexapeptide repeat proteins"/>
    <property type="match status" value="1"/>
</dbReference>
<keyword evidence="4" id="KW-0012">Acyltransferase</keyword>
<dbReference type="Pfam" id="PF00132">
    <property type="entry name" value="Hexapep"/>
    <property type="match status" value="1"/>
</dbReference>
<dbReference type="AlphaFoldDB" id="A0A2D0NEH3"/>
<protein>
    <submittedName>
        <fullName evidence="5">Acetyltransferase</fullName>
    </submittedName>
</protein>
<reference evidence="5 6" key="1">
    <citation type="submission" date="2017-10" db="EMBL/GenBank/DDBJ databases">
        <title>The draft genome sequence of Lewinella nigricans NBRC 102662.</title>
        <authorList>
            <person name="Wang K."/>
        </authorList>
    </citation>
    <scope>NUCLEOTIDE SEQUENCE [LARGE SCALE GENOMIC DNA]</scope>
    <source>
        <strain evidence="5 6">NBRC 102662</strain>
    </source>
</reference>
<evidence type="ECO:0000313" key="5">
    <source>
        <dbReference type="EMBL" id="PHN06867.1"/>
    </source>
</evidence>
<dbReference type="InterPro" id="IPR001451">
    <property type="entry name" value="Hexapep"/>
</dbReference>